<dbReference type="InterPro" id="IPR056131">
    <property type="entry name" value="DUF7714"/>
</dbReference>
<keyword evidence="2" id="KW-1185">Reference proteome</keyword>
<protein>
    <submittedName>
        <fullName evidence="1">Uncharacterized protein</fullName>
    </submittedName>
</protein>
<evidence type="ECO:0000313" key="2">
    <source>
        <dbReference type="Proteomes" id="UP000589626"/>
    </source>
</evidence>
<evidence type="ECO:0000313" key="1">
    <source>
        <dbReference type="EMBL" id="MBB3043062.1"/>
    </source>
</evidence>
<reference evidence="1 2" key="1">
    <citation type="submission" date="2020-08" db="EMBL/GenBank/DDBJ databases">
        <title>Sequencing the genomes of 1000 actinobacteria strains.</title>
        <authorList>
            <person name="Klenk H.-P."/>
        </authorList>
    </citation>
    <scope>NUCLEOTIDE SEQUENCE [LARGE SCALE GENOMIC DNA]</scope>
    <source>
        <strain evidence="1 2">DSM 105498</strain>
    </source>
</reference>
<dbReference type="Proteomes" id="UP000589626">
    <property type="component" value="Unassembled WGS sequence"/>
</dbReference>
<dbReference type="RefSeq" id="WP_183592954.1">
    <property type="nucleotide sequence ID" value="NZ_JACHWR010000002.1"/>
</dbReference>
<dbReference type="AlphaFoldDB" id="A0A7W4VXE2"/>
<sequence length="303" mass="33043">MPQANVVPGRYRQVAVATVPSLTATDLVAYFTGREVYFRTRFIVARCGERLALVEVDRAEPTGDAALFVPTTAARVLAGPEECALVVDEALDTAVPSQLALAAERAPGARCVVVEGAYSHLSFILDPAPLRLRVVDVVPPGPAKLVDQVGRVLALAEDLPPIVVDAELKDSRDLLAAGRPVPAADLLIPCRASGMEFGTTRVWFLDERPPQQEWTLVGCERSDQIHRWFYGSVPDRVDTCPRQWLPAADQQPSGESLTRCCLLQEGIEERDDGVLVPWGASLHEVRAALDRIVQRAGVPWTRI</sequence>
<proteinExistence type="predicted"/>
<gene>
    <name evidence="1" type="ORF">FHU40_002880</name>
</gene>
<comment type="caution">
    <text evidence="1">The sequence shown here is derived from an EMBL/GenBank/DDBJ whole genome shotgun (WGS) entry which is preliminary data.</text>
</comment>
<name>A0A7W4VXE2_9ACTN</name>
<organism evidence="1 2">
    <name type="scientific">Nocardioides soli</name>
    <dbReference type="NCBI Taxonomy" id="1036020"/>
    <lineage>
        <taxon>Bacteria</taxon>
        <taxon>Bacillati</taxon>
        <taxon>Actinomycetota</taxon>
        <taxon>Actinomycetes</taxon>
        <taxon>Propionibacteriales</taxon>
        <taxon>Nocardioidaceae</taxon>
        <taxon>Nocardioides</taxon>
    </lineage>
</organism>
<dbReference type="Pfam" id="PF24830">
    <property type="entry name" value="DUF7714"/>
    <property type="match status" value="1"/>
</dbReference>
<dbReference type="EMBL" id="JACHWR010000002">
    <property type="protein sequence ID" value="MBB3043062.1"/>
    <property type="molecule type" value="Genomic_DNA"/>
</dbReference>
<accession>A0A7W4VXE2</accession>